<dbReference type="AlphaFoldDB" id="A0A2T0QFW6"/>
<keyword evidence="5" id="KW-0670">Pyruvate</keyword>
<dbReference type="GO" id="GO:0000287">
    <property type="term" value="F:magnesium ion binding"/>
    <property type="evidence" value="ECO:0007669"/>
    <property type="project" value="UniProtKB-ARBA"/>
</dbReference>
<dbReference type="Gene3D" id="3.40.50.970">
    <property type="match status" value="1"/>
</dbReference>
<keyword evidence="3" id="KW-0786">Thiamine pyrophosphate</keyword>
<dbReference type="InterPro" id="IPR050771">
    <property type="entry name" value="Alpha-ketoacid_DH_E1_comp"/>
</dbReference>
<keyword evidence="2" id="KW-0560">Oxidoreductase</keyword>
<organism evidence="5 6">
    <name type="scientific">Allonocardiopsis opalescens</name>
    <dbReference type="NCBI Taxonomy" id="1144618"/>
    <lineage>
        <taxon>Bacteria</taxon>
        <taxon>Bacillati</taxon>
        <taxon>Actinomycetota</taxon>
        <taxon>Actinomycetes</taxon>
        <taxon>Streptosporangiales</taxon>
        <taxon>Allonocardiopsis</taxon>
    </lineage>
</organism>
<keyword evidence="6" id="KW-1185">Reference proteome</keyword>
<evidence type="ECO:0000256" key="2">
    <source>
        <dbReference type="ARBA" id="ARBA00023002"/>
    </source>
</evidence>
<dbReference type="PANTHER" id="PTHR43380:SF1">
    <property type="entry name" value="2-OXOISOVALERATE DEHYDROGENASE SUBUNIT ALPHA, MITOCHONDRIAL"/>
    <property type="match status" value="1"/>
</dbReference>
<dbReference type="EMBL" id="PVZC01000001">
    <property type="protein sequence ID" value="PRY02743.1"/>
    <property type="molecule type" value="Genomic_DNA"/>
</dbReference>
<dbReference type="InterPro" id="IPR017596">
    <property type="entry name" value="PdhA/BkdA"/>
</dbReference>
<name>A0A2T0QFW6_9ACTN</name>
<dbReference type="GO" id="GO:0009083">
    <property type="term" value="P:branched-chain amino acid catabolic process"/>
    <property type="evidence" value="ECO:0007669"/>
    <property type="project" value="TreeGrafter"/>
</dbReference>
<evidence type="ECO:0000313" key="5">
    <source>
        <dbReference type="EMBL" id="PRY02743.1"/>
    </source>
</evidence>
<comment type="caution">
    <text evidence="5">The sequence shown here is derived from an EMBL/GenBank/DDBJ whole genome shotgun (WGS) entry which is preliminary data.</text>
</comment>
<sequence length="379" mass="40626">MADMTSTDERAAAHDLLPPPGPIRLIDADGVRLDGTAHPLPPLDVLVRLHRRMVTGRRFDRQSAALTRQGRLAVYPSSLGQEACQVGAVLAMDEADWLFPTYRDCVALVARGLDPVEALTLLRGDWHCGYDPYLHRVAPQCTPLATAALHAVGLADAARRRGDELAVLAFLGDGATSEGDAHEALNFAAVYRAPVVFFVQNNQWAISVPLSRQTKAPTLAHKAVGYGMPGVQVDGNDAAAVHAVVAHALHAARAGAGPALVEAVTYRMDPHTNADDAGRYRDEAEVAEWRRRDPIARLERYLRTAGALDDAALHAVEEAAEREAAELRARMAQEPRVEPADLFAHVLARPSAQLRGQAALLAEELAAEGGAPAGPQEAR</sequence>
<gene>
    <name evidence="5" type="ORF">CLV72_1011348</name>
</gene>
<feature type="domain" description="Dehydrogenase E1 component" evidence="4">
    <location>
        <begin position="51"/>
        <end position="336"/>
    </location>
</feature>
<dbReference type="CDD" id="cd02000">
    <property type="entry name" value="TPP_E1_PDC_ADC_BCADC"/>
    <property type="match status" value="1"/>
</dbReference>
<evidence type="ECO:0000313" key="6">
    <source>
        <dbReference type="Proteomes" id="UP000237846"/>
    </source>
</evidence>
<evidence type="ECO:0000256" key="1">
    <source>
        <dbReference type="ARBA" id="ARBA00001964"/>
    </source>
</evidence>
<accession>A0A2T0QFW6</accession>
<dbReference type="InterPro" id="IPR029061">
    <property type="entry name" value="THDP-binding"/>
</dbReference>
<dbReference type="Proteomes" id="UP000237846">
    <property type="component" value="Unassembled WGS sequence"/>
</dbReference>
<reference evidence="5 6" key="1">
    <citation type="submission" date="2018-03" db="EMBL/GenBank/DDBJ databases">
        <title>Genomic Encyclopedia of Archaeal and Bacterial Type Strains, Phase II (KMG-II): from individual species to whole genera.</title>
        <authorList>
            <person name="Goeker M."/>
        </authorList>
    </citation>
    <scope>NUCLEOTIDE SEQUENCE [LARGE SCALE GENOMIC DNA]</scope>
    <source>
        <strain evidence="5 6">DSM 45601</strain>
    </source>
</reference>
<dbReference type="SUPFAM" id="SSF52518">
    <property type="entry name" value="Thiamin diphosphate-binding fold (THDP-binding)"/>
    <property type="match status" value="1"/>
</dbReference>
<proteinExistence type="predicted"/>
<evidence type="ECO:0000256" key="3">
    <source>
        <dbReference type="ARBA" id="ARBA00023052"/>
    </source>
</evidence>
<comment type="cofactor">
    <cofactor evidence="1">
        <name>thiamine diphosphate</name>
        <dbReference type="ChEBI" id="CHEBI:58937"/>
    </cofactor>
</comment>
<dbReference type="NCBIfam" id="TIGR03181">
    <property type="entry name" value="PDH_E1_alph_x"/>
    <property type="match status" value="1"/>
</dbReference>
<dbReference type="InterPro" id="IPR001017">
    <property type="entry name" value="DH_E1"/>
</dbReference>
<dbReference type="Pfam" id="PF00676">
    <property type="entry name" value="E1_dh"/>
    <property type="match status" value="1"/>
</dbReference>
<dbReference type="PANTHER" id="PTHR43380">
    <property type="entry name" value="2-OXOISOVALERATE DEHYDROGENASE SUBUNIT ALPHA, MITOCHONDRIAL"/>
    <property type="match status" value="1"/>
</dbReference>
<dbReference type="GO" id="GO:0016624">
    <property type="term" value="F:oxidoreductase activity, acting on the aldehyde or oxo group of donors, disulfide as acceptor"/>
    <property type="evidence" value="ECO:0007669"/>
    <property type="project" value="InterPro"/>
</dbReference>
<evidence type="ECO:0000259" key="4">
    <source>
        <dbReference type="Pfam" id="PF00676"/>
    </source>
</evidence>
<protein>
    <submittedName>
        <fullName evidence="5">Pyruvate dehydrogenase E1 component alpha subunit</fullName>
    </submittedName>
</protein>